<proteinExistence type="predicted"/>
<dbReference type="Proteomes" id="UP001152533">
    <property type="component" value="Unassembled WGS sequence"/>
</dbReference>
<name>A0A9W4S4J2_9PEZI</name>
<dbReference type="EMBL" id="CAMGZC010001497">
    <property type="protein sequence ID" value="CAI0652968.1"/>
    <property type="molecule type" value="Genomic_DNA"/>
</dbReference>
<comment type="caution">
    <text evidence="1">The sequence shown here is derived from an EMBL/GenBank/DDBJ whole genome shotgun (WGS) entry which is preliminary data.</text>
</comment>
<accession>A0A9W4S4J2</accession>
<evidence type="ECO:0008006" key="3">
    <source>
        <dbReference type="Google" id="ProtNLM"/>
    </source>
</evidence>
<reference evidence="1" key="1">
    <citation type="submission" date="2022-08" db="EMBL/GenBank/DDBJ databases">
        <authorList>
            <person name="Giroux E."/>
            <person name="Giroux E."/>
        </authorList>
    </citation>
    <scope>NUCLEOTIDE SEQUENCE</scope>
    <source>
        <strain evidence="1">H1091258</strain>
    </source>
</reference>
<evidence type="ECO:0000313" key="2">
    <source>
        <dbReference type="Proteomes" id="UP001152533"/>
    </source>
</evidence>
<keyword evidence="2" id="KW-1185">Reference proteome</keyword>
<gene>
    <name evidence="1" type="ORF">CGXH109_LOCUS122561</name>
</gene>
<protein>
    <recommendedName>
        <fullName evidence="3">SNF2 N-terminal domain-containing protein</fullName>
    </recommendedName>
</protein>
<sequence>MQRSFDDAFHCGDVEPRVLDEVCFGALYGGAALPDPTQKAFDERSRVECAGCEGFFLFDILKKGSYHTICWPGDSEIFAELDTQSHKQLQTIYDVHSVRFKAVAEEAAVSKRKRAIAASPKPIDVSINVYGLRSVADEVGTRLSASSIFLQHPKALPLEIEYNNPQFLEFSEDEADMKALVGITNDSPSAQRAKMSEEISNILDCLTEGADNDNIDYCQLKGLQSQLKPLDDKESLPVRCGGIVADVMGLGKTLTVLASILQSTPDAEIFQKFDRPVSKYDTPTLRTKATLIVVSSARELNPYAQGLDGSADFITESC</sequence>
<organism evidence="1 2">
    <name type="scientific">Colletotrichum noveboracense</name>
    <dbReference type="NCBI Taxonomy" id="2664923"/>
    <lineage>
        <taxon>Eukaryota</taxon>
        <taxon>Fungi</taxon>
        <taxon>Dikarya</taxon>
        <taxon>Ascomycota</taxon>
        <taxon>Pezizomycotina</taxon>
        <taxon>Sordariomycetes</taxon>
        <taxon>Hypocreomycetidae</taxon>
        <taxon>Glomerellales</taxon>
        <taxon>Glomerellaceae</taxon>
        <taxon>Colletotrichum</taxon>
        <taxon>Colletotrichum gloeosporioides species complex</taxon>
    </lineage>
</organism>
<dbReference type="AlphaFoldDB" id="A0A9W4S4J2"/>
<evidence type="ECO:0000313" key="1">
    <source>
        <dbReference type="EMBL" id="CAI0652968.1"/>
    </source>
</evidence>